<evidence type="ECO:0000313" key="2">
    <source>
        <dbReference type="Proteomes" id="UP001519460"/>
    </source>
</evidence>
<name>A0ABD0KGG1_9CAEN</name>
<dbReference type="EMBL" id="JACVVK020000184">
    <property type="protein sequence ID" value="KAK7486051.1"/>
    <property type="molecule type" value="Genomic_DNA"/>
</dbReference>
<reference evidence="1 2" key="1">
    <citation type="journal article" date="2023" name="Sci. Data">
        <title>Genome assembly of the Korean intertidal mud-creeper Batillaria attramentaria.</title>
        <authorList>
            <person name="Patra A.K."/>
            <person name="Ho P.T."/>
            <person name="Jun S."/>
            <person name="Lee S.J."/>
            <person name="Kim Y."/>
            <person name="Won Y.J."/>
        </authorList>
    </citation>
    <scope>NUCLEOTIDE SEQUENCE [LARGE SCALE GENOMIC DNA]</scope>
    <source>
        <strain evidence="1">Wonlab-2016</strain>
    </source>
</reference>
<keyword evidence="2" id="KW-1185">Reference proteome</keyword>
<feature type="non-terminal residue" evidence="1">
    <location>
        <position position="50"/>
    </location>
</feature>
<accession>A0ABD0KGG1</accession>
<evidence type="ECO:0000313" key="1">
    <source>
        <dbReference type="EMBL" id="KAK7486051.1"/>
    </source>
</evidence>
<gene>
    <name evidence="1" type="ORF">BaRGS_00022660</name>
</gene>
<feature type="non-terminal residue" evidence="1">
    <location>
        <position position="1"/>
    </location>
</feature>
<proteinExistence type="predicted"/>
<protein>
    <submittedName>
        <fullName evidence="1">Uncharacterized protein</fullName>
    </submittedName>
</protein>
<comment type="caution">
    <text evidence="1">The sequence shown here is derived from an EMBL/GenBank/DDBJ whole genome shotgun (WGS) entry which is preliminary data.</text>
</comment>
<dbReference type="Proteomes" id="UP001519460">
    <property type="component" value="Unassembled WGS sequence"/>
</dbReference>
<dbReference type="AlphaFoldDB" id="A0ABD0KGG1"/>
<organism evidence="1 2">
    <name type="scientific">Batillaria attramentaria</name>
    <dbReference type="NCBI Taxonomy" id="370345"/>
    <lineage>
        <taxon>Eukaryota</taxon>
        <taxon>Metazoa</taxon>
        <taxon>Spiralia</taxon>
        <taxon>Lophotrochozoa</taxon>
        <taxon>Mollusca</taxon>
        <taxon>Gastropoda</taxon>
        <taxon>Caenogastropoda</taxon>
        <taxon>Sorbeoconcha</taxon>
        <taxon>Cerithioidea</taxon>
        <taxon>Batillariidae</taxon>
        <taxon>Batillaria</taxon>
    </lineage>
</organism>
<sequence length="50" mass="5164">DEAPYAGFGACSVAAISGTEGVKGPCEGSPPADNTPSLYIYQATRRRCDL</sequence>